<evidence type="ECO:0000256" key="4">
    <source>
        <dbReference type="ARBA" id="ARBA00022723"/>
    </source>
</evidence>
<dbReference type="Gene3D" id="3.10.450.350">
    <property type="match status" value="1"/>
</dbReference>
<proteinExistence type="predicted"/>
<dbReference type="Pfam" id="PF19425">
    <property type="entry name" value="Csd3_N2"/>
    <property type="match status" value="1"/>
</dbReference>
<dbReference type="InterPro" id="IPR050570">
    <property type="entry name" value="Cell_wall_metabolism_enzyme"/>
</dbReference>
<accession>C7LNE7</accession>
<dbReference type="InterPro" id="IPR045834">
    <property type="entry name" value="Csd3_N2"/>
</dbReference>
<dbReference type="Pfam" id="PF01551">
    <property type="entry name" value="Peptidase_M23"/>
    <property type="match status" value="1"/>
</dbReference>
<dbReference type="GO" id="GO:0004222">
    <property type="term" value="F:metalloendopeptidase activity"/>
    <property type="evidence" value="ECO:0007669"/>
    <property type="project" value="TreeGrafter"/>
</dbReference>
<dbReference type="SUPFAM" id="SSF51261">
    <property type="entry name" value="Duplicated hybrid motif"/>
    <property type="match status" value="1"/>
</dbReference>
<evidence type="ECO:0000256" key="5">
    <source>
        <dbReference type="ARBA" id="ARBA00022801"/>
    </source>
</evidence>
<dbReference type="EMBL" id="CP001629">
    <property type="protein sequence ID" value="ACU90116.1"/>
    <property type="molecule type" value="Genomic_DNA"/>
</dbReference>
<keyword evidence="6" id="KW-0862">Zinc</keyword>
<dbReference type="InterPro" id="IPR011055">
    <property type="entry name" value="Dup_hybrid_motif"/>
</dbReference>
<feature type="compositionally biased region" description="Acidic residues" evidence="8">
    <location>
        <begin position="76"/>
        <end position="91"/>
    </location>
</feature>
<evidence type="ECO:0000256" key="6">
    <source>
        <dbReference type="ARBA" id="ARBA00022833"/>
    </source>
</evidence>
<evidence type="ECO:0000256" key="3">
    <source>
        <dbReference type="ARBA" id="ARBA00022670"/>
    </source>
</evidence>
<feature type="domain" description="M23ase beta-sheet core" evidence="9">
    <location>
        <begin position="327"/>
        <end position="423"/>
    </location>
</feature>
<dbReference type="HOGENOM" id="CLU_026846_3_2_7"/>
<dbReference type="GO" id="GO:0030313">
    <property type="term" value="C:cell envelope"/>
    <property type="evidence" value="ECO:0007669"/>
    <property type="project" value="UniProtKB-SubCell"/>
</dbReference>
<feature type="domain" description="Csd3-like second N-terminal" evidence="10">
    <location>
        <begin position="193"/>
        <end position="313"/>
    </location>
</feature>
<evidence type="ECO:0000259" key="9">
    <source>
        <dbReference type="Pfam" id="PF01551"/>
    </source>
</evidence>
<keyword evidence="4" id="KW-0479">Metal-binding</keyword>
<dbReference type="PANTHER" id="PTHR21666:SF288">
    <property type="entry name" value="CELL DIVISION PROTEIN YTFB"/>
    <property type="match status" value="1"/>
</dbReference>
<feature type="region of interest" description="Disordered" evidence="8">
    <location>
        <begin position="76"/>
        <end position="96"/>
    </location>
</feature>
<dbReference type="OrthoDB" id="9815245at2"/>
<keyword evidence="3" id="KW-0645">Protease</keyword>
<name>C7LNE7_DESBD</name>
<dbReference type="STRING" id="525897.Dbac_2030"/>
<evidence type="ECO:0000256" key="8">
    <source>
        <dbReference type="SAM" id="MobiDB-lite"/>
    </source>
</evidence>
<reference evidence="11 12" key="1">
    <citation type="journal article" date="2009" name="Stand. Genomic Sci.">
        <title>Complete genome sequence of Desulfomicrobium baculatum type strain (X).</title>
        <authorList>
            <person name="Copeland A."/>
            <person name="Spring S."/>
            <person name="Goker M."/>
            <person name="Schneider S."/>
            <person name="Lapidus A."/>
            <person name="Del Rio T.G."/>
            <person name="Tice H."/>
            <person name="Cheng J.F."/>
            <person name="Chen F."/>
            <person name="Nolan M."/>
            <person name="Bruce D."/>
            <person name="Goodwin L."/>
            <person name="Pitluck S."/>
            <person name="Ivanova N."/>
            <person name="Mavrommatis K."/>
            <person name="Ovchinnikova G."/>
            <person name="Pati A."/>
            <person name="Chen A."/>
            <person name="Palaniappan K."/>
            <person name="Land M."/>
            <person name="Hauser L."/>
            <person name="Chang Y.J."/>
            <person name="Jeffries C.C."/>
            <person name="Meincke L."/>
            <person name="Sims D."/>
            <person name="Brettin T."/>
            <person name="Detter J.C."/>
            <person name="Han C."/>
            <person name="Chain P."/>
            <person name="Bristow J."/>
            <person name="Eisen J.A."/>
            <person name="Markowitz V."/>
            <person name="Hugenholtz P."/>
            <person name="Kyrpides N.C."/>
            <person name="Klenk H.P."/>
            <person name="Lucas S."/>
        </authorList>
    </citation>
    <scope>NUCLEOTIDE SEQUENCE [LARGE SCALE GENOMIC DNA]</scope>
    <source>
        <strain evidence="12">DSM 4028 / VKM B-1378 / X</strain>
    </source>
</reference>
<keyword evidence="5" id="KW-0378">Hydrolase</keyword>
<evidence type="ECO:0000313" key="12">
    <source>
        <dbReference type="Proteomes" id="UP000002216"/>
    </source>
</evidence>
<evidence type="ECO:0000256" key="1">
    <source>
        <dbReference type="ARBA" id="ARBA00001947"/>
    </source>
</evidence>
<dbReference type="GO" id="GO:0006508">
    <property type="term" value="P:proteolysis"/>
    <property type="evidence" value="ECO:0007669"/>
    <property type="project" value="UniProtKB-KW"/>
</dbReference>
<dbReference type="InterPro" id="IPR016047">
    <property type="entry name" value="M23ase_b-sheet_dom"/>
</dbReference>
<evidence type="ECO:0000256" key="7">
    <source>
        <dbReference type="ARBA" id="ARBA00023049"/>
    </source>
</evidence>
<gene>
    <name evidence="11" type="ordered locus">Dbac_2030</name>
</gene>
<dbReference type="AlphaFoldDB" id="C7LNE7"/>
<evidence type="ECO:0000256" key="2">
    <source>
        <dbReference type="ARBA" id="ARBA00004196"/>
    </source>
</evidence>
<comment type="subcellular location">
    <subcellularLocation>
        <location evidence="2">Cell envelope</location>
    </subcellularLocation>
</comment>
<dbReference type="eggNOG" id="COG0739">
    <property type="taxonomic scope" value="Bacteria"/>
</dbReference>
<dbReference type="KEGG" id="dba:Dbac_2030"/>
<organism evidence="11 12">
    <name type="scientific">Desulfomicrobium baculatum (strain DSM 4028 / VKM B-1378 / X)</name>
    <name type="common">Desulfovibrio baculatus</name>
    <dbReference type="NCBI Taxonomy" id="525897"/>
    <lineage>
        <taxon>Bacteria</taxon>
        <taxon>Pseudomonadati</taxon>
        <taxon>Thermodesulfobacteriota</taxon>
        <taxon>Desulfovibrionia</taxon>
        <taxon>Desulfovibrionales</taxon>
        <taxon>Desulfomicrobiaceae</taxon>
        <taxon>Desulfomicrobium</taxon>
    </lineage>
</organism>
<protein>
    <submittedName>
        <fullName evidence="11">Peptidase M23</fullName>
    </submittedName>
</protein>
<sequence length="470" mass="52309">MTKKNRHKFRRPANLSLKRKTASSRLTVPFFALLGATLIGAAIFFNFLAPNETQSSIDWSVQGVTTRHEYQYDDLKDDGEFADPQQEDQELPEAYAPREPEITRMSDTIKSGDTPSTLLEGHLGLPEIYSLCNESKDFYPLDNLRAGQPWTMIYSNKALIGLEYEIDSNERLVVSLTDSGYEFRREAIPYETETKTVSGVVESSLFGAVTTAGESEELALRLGNVFAYDVDFTRDLRTGDTFKVIIEKKSREGKFVGYGQLAAASFTNQGQTYYAYQYTDKKGNTAYYDEKGRPLRKAFLKSPLPFTRISSGYSMSRLHPILKYRRPHQGIDYAAPTGTPISTVADGIIAQVGSNKSQGRFVRVIHSNGYETIYNHMSKFAKVSKKGAKVKQGATIGYVGSTGYATGPHLDFRMRQNGKLINPLKLKTMPADPIASKEMPAFKAVVAAYKAQLEEPVQSAKLEQAPAPNP</sequence>
<keyword evidence="7" id="KW-0482">Metalloprotease</keyword>
<evidence type="ECO:0000259" key="10">
    <source>
        <dbReference type="Pfam" id="PF19425"/>
    </source>
</evidence>
<evidence type="ECO:0000313" key="11">
    <source>
        <dbReference type="EMBL" id="ACU90116.1"/>
    </source>
</evidence>
<comment type="cofactor">
    <cofactor evidence="1">
        <name>Zn(2+)</name>
        <dbReference type="ChEBI" id="CHEBI:29105"/>
    </cofactor>
</comment>
<dbReference type="CDD" id="cd12797">
    <property type="entry name" value="M23_peptidase"/>
    <property type="match status" value="1"/>
</dbReference>
<dbReference type="RefSeq" id="WP_015774207.1">
    <property type="nucleotide sequence ID" value="NC_013173.1"/>
</dbReference>
<dbReference type="Proteomes" id="UP000002216">
    <property type="component" value="Chromosome"/>
</dbReference>
<dbReference type="PANTHER" id="PTHR21666">
    <property type="entry name" value="PEPTIDASE-RELATED"/>
    <property type="match status" value="1"/>
</dbReference>
<dbReference type="Gene3D" id="2.70.70.10">
    <property type="entry name" value="Glucose Permease (Domain IIA)"/>
    <property type="match status" value="1"/>
</dbReference>
<dbReference type="GO" id="GO:0046872">
    <property type="term" value="F:metal ion binding"/>
    <property type="evidence" value="ECO:0007669"/>
    <property type="project" value="UniProtKB-KW"/>
</dbReference>
<dbReference type="MEROPS" id="M23.009"/>
<keyword evidence="12" id="KW-1185">Reference proteome</keyword>